<gene>
    <name evidence="3" type="ORF">NX722_00790</name>
</gene>
<sequence length="208" mass="22469">MGTIENVAPGVVYGGQQECAVCYENYDDHEHKKVVLPCQGQHVFCGRCVNKVLENEKPRCPYCRGDIKSLKPTPSLRERMIKGLSNIPFVAGACAVGACAAVAFNNTDSGYIRSAAGGVIASVGGAVGYNITTVDNPVIQIGAYLVGWTGLIASWAGLITSLGAYSDSDEVLYFYFSGLMASIHSIEMFKQCRRRLHDYMISSERPSP</sequence>
<dbReference type="SUPFAM" id="SSF57850">
    <property type="entry name" value="RING/U-box"/>
    <property type="match status" value="1"/>
</dbReference>
<dbReference type="Gene3D" id="3.30.40.10">
    <property type="entry name" value="Zinc/RING finger domain, C3HC4 (zinc finger)"/>
    <property type="match status" value="1"/>
</dbReference>
<organism evidence="3 4">
    <name type="scientific">Endozoicomonas gorgoniicola</name>
    <dbReference type="NCBI Taxonomy" id="1234144"/>
    <lineage>
        <taxon>Bacteria</taxon>
        <taxon>Pseudomonadati</taxon>
        <taxon>Pseudomonadota</taxon>
        <taxon>Gammaproteobacteria</taxon>
        <taxon>Oceanospirillales</taxon>
        <taxon>Endozoicomonadaceae</taxon>
        <taxon>Endozoicomonas</taxon>
    </lineage>
</organism>
<feature type="transmembrane region" description="Helical" evidence="1">
    <location>
        <begin position="143"/>
        <end position="165"/>
    </location>
</feature>
<dbReference type="InterPro" id="IPR013083">
    <property type="entry name" value="Znf_RING/FYVE/PHD"/>
</dbReference>
<feature type="domain" description="RING-type" evidence="2">
    <location>
        <begin position="19"/>
        <end position="64"/>
    </location>
</feature>
<dbReference type="PROSITE" id="PS50089">
    <property type="entry name" value="ZF_RING_2"/>
    <property type="match status" value="1"/>
</dbReference>
<protein>
    <recommendedName>
        <fullName evidence="2">RING-type domain-containing protein</fullName>
    </recommendedName>
</protein>
<evidence type="ECO:0000256" key="1">
    <source>
        <dbReference type="SAM" id="Phobius"/>
    </source>
</evidence>
<comment type="caution">
    <text evidence="3">The sequence shown here is derived from an EMBL/GenBank/DDBJ whole genome shotgun (WGS) entry which is preliminary data.</text>
</comment>
<dbReference type="Pfam" id="PF13639">
    <property type="entry name" value="zf-RING_2"/>
    <property type="match status" value="1"/>
</dbReference>
<accession>A0ABT3MPA9</accession>
<name>A0ABT3MPA9_9GAMM</name>
<dbReference type="InterPro" id="IPR001841">
    <property type="entry name" value="Znf_RING"/>
</dbReference>
<keyword evidence="1" id="KW-1133">Transmembrane helix</keyword>
<feature type="transmembrane region" description="Helical" evidence="1">
    <location>
        <begin position="110"/>
        <end position="131"/>
    </location>
</feature>
<keyword evidence="1" id="KW-0812">Transmembrane</keyword>
<proteinExistence type="predicted"/>
<feature type="transmembrane region" description="Helical" evidence="1">
    <location>
        <begin position="84"/>
        <end position="104"/>
    </location>
</feature>
<keyword evidence="4" id="KW-1185">Reference proteome</keyword>
<reference evidence="3 4" key="1">
    <citation type="submission" date="2022-10" db="EMBL/GenBank/DDBJ databases">
        <title>High-quality genome sequences of two octocoral-associated bacteria, Endozoicomonas euniceicola EF212 and Endozoicomonas gorgoniicola PS125.</title>
        <authorList>
            <person name="Chiou Y.-J."/>
            <person name="Chen Y.-H."/>
        </authorList>
    </citation>
    <scope>NUCLEOTIDE SEQUENCE [LARGE SCALE GENOMIC DNA]</scope>
    <source>
        <strain evidence="3 4">PS125</strain>
    </source>
</reference>
<dbReference type="RefSeq" id="WP_262566281.1">
    <property type="nucleotide sequence ID" value="NZ_JAPFCC010000001.1"/>
</dbReference>
<evidence type="ECO:0000313" key="3">
    <source>
        <dbReference type="EMBL" id="MCW7551215.1"/>
    </source>
</evidence>
<dbReference type="EMBL" id="JAPFCC010000001">
    <property type="protein sequence ID" value="MCW7551215.1"/>
    <property type="molecule type" value="Genomic_DNA"/>
</dbReference>
<evidence type="ECO:0000259" key="2">
    <source>
        <dbReference type="PROSITE" id="PS50089"/>
    </source>
</evidence>
<evidence type="ECO:0000313" key="4">
    <source>
        <dbReference type="Proteomes" id="UP001209854"/>
    </source>
</evidence>
<keyword evidence="1" id="KW-0472">Membrane</keyword>
<dbReference type="Proteomes" id="UP001209854">
    <property type="component" value="Unassembled WGS sequence"/>
</dbReference>
<feature type="transmembrane region" description="Helical" evidence="1">
    <location>
        <begin position="171"/>
        <end position="189"/>
    </location>
</feature>